<dbReference type="KEGG" id="gvi:gll2699"/>
<protein>
    <submittedName>
        <fullName evidence="4">Gll2699 protein</fullName>
    </submittedName>
</protein>
<accession>Q7NH38</accession>
<organism evidence="4 5">
    <name type="scientific">Gloeobacter violaceus (strain ATCC 29082 / PCC 7421)</name>
    <dbReference type="NCBI Taxonomy" id="251221"/>
    <lineage>
        <taxon>Bacteria</taxon>
        <taxon>Bacillati</taxon>
        <taxon>Cyanobacteriota</taxon>
        <taxon>Cyanophyceae</taxon>
        <taxon>Gloeobacterales</taxon>
        <taxon>Gloeobacteraceae</taxon>
        <taxon>Gloeobacter</taxon>
    </lineage>
</organism>
<dbReference type="GO" id="GO:0004252">
    <property type="term" value="F:serine-type endopeptidase activity"/>
    <property type="evidence" value="ECO:0007669"/>
    <property type="project" value="InterPro"/>
</dbReference>
<dbReference type="InterPro" id="IPR009003">
    <property type="entry name" value="Peptidase_S1_PA"/>
</dbReference>
<sequence>MLRDYLANRVVYSCAATCLVAGLLMGQYSAAFAQEAIENKALELYGTDAELSKYWTPERLRNAKPMPLPAQSQNSEINRDRDEEETKPSATQTPASGEGKPPSEAIRSEKGQKLFAPDKSSAIDSSTQPVPQDVGNGGAYFTSSQLVPLSADAFYPYSTVGKFFFTKPGVGDFVCSASVLRPRVILTAGHCIHSGNGSVQGYYQNFLFVPSYNNGFAPYGVWNWAYANTTSSWYFGGGSFPNAADFAMLQAADNPAFGTLTLGSITGYLGYQTLSLLPNHAISLGYPGTFDSGLLMHQVTSGSYRTNVPNSVEYGSDMTGGSSGGPWIQNFGFSSSGQFGGLNAGRNRVIGVTSYGYVDPTILLQGSSVPDSQFLDLLNNVCLNRPGNC</sequence>
<dbReference type="Proteomes" id="UP000000557">
    <property type="component" value="Chromosome"/>
</dbReference>
<feature type="region of interest" description="Disordered" evidence="2">
    <location>
        <begin position="62"/>
        <end position="108"/>
    </location>
</feature>
<gene>
    <name evidence="4" type="ordered locus">gll2699</name>
</gene>
<evidence type="ECO:0000256" key="1">
    <source>
        <dbReference type="ARBA" id="ARBA00022729"/>
    </source>
</evidence>
<feature type="chain" id="PRO_5004289140" evidence="3">
    <location>
        <begin position="34"/>
        <end position="389"/>
    </location>
</feature>
<dbReference type="PhylomeDB" id="Q7NH38"/>
<dbReference type="GO" id="GO:0006508">
    <property type="term" value="P:proteolysis"/>
    <property type="evidence" value="ECO:0007669"/>
    <property type="project" value="InterPro"/>
</dbReference>
<dbReference type="HOGENOM" id="CLU_050832_2_0_3"/>
<dbReference type="PANTHER" id="PTHR15462">
    <property type="entry name" value="SERINE PROTEASE"/>
    <property type="match status" value="1"/>
</dbReference>
<feature type="compositionally biased region" description="Basic and acidic residues" evidence="2">
    <location>
        <begin position="77"/>
        <end position="87"/>
    </location>
</feature>
<dbReference type="EMBL" id="BA000045">
    <property type="protein sequence ID" value="BAC90640.1"/>
    <property type="molecule type" value="Genomic_DNA"/>
</dbReference>
<dbReference type="InterPro" id="IPR050966">
    <property type="entry name" value="Glutamyl_endopeptidase"/>
</dbReference>
<reference evidence="4 5" key="2">
    <citation type="journal article" date="2003" name="DNA Res.">
        <title>Complete genome structure of Gloeobacter violaceus PCC 7421, a cyanobacterium that lacks thylakoids (supplement).</title>
        <authorList>
            <person name="Nakamura Y."/>
            <person name="Kaneko T."/>
            <person name="Sato S."/>
            <person name="Mimuro M."/>
            <person name="Miyashita H."/>
            <person name="Tsuchiya T."/>
            <person name="Sasamoto S."/>
            <person name="Watanabe A."/>
            <person name="Kawashima K."/>
            <person name="Kishida Y."/>
            <person name="Kiyokawa C."/>
            <person name="Kohara M."/>
            <person name="Matsumoto M."/>
            <person name="Matsuno A."/>
            <person name="Nakazaki N."/>
            <person name="Shimpo S."/>
            <person name="Takeuchi C."/>
            <person name="Yamada M."/>
            <person name="Tabata S."/>
        </authorList>
    </citation>
    <scope>NUCLEOTIDE SEQUENCE [LARGE SCALE GENOMIC DNA]</scope>
    <source>
        <strain evidence="5">ATCC 29082 / PCC 7421</strain>
    </source>
</reference>
<dbReference type="EnsemblBacteria" id="BAC90640">
    <property type="protein sequence ID" value="BAC90640"/>
    <property type="gene ID" value="BAC90640"/>
</dbReference>
<keyword evidence="5" id="KW-1185">Reference proteome</keyword>
<name>Q7NH38_GLOVI</name>
<dbReference type="Pfam" id="PF13365">
    <property type="entry name" value="Trypsin_2"/>
    <property type="match status" value="1"/>
</dbReference>
<evidence type="ECO:0000256" key="2">
    <source>
        <dbReference type="SAM" id="MobiDB-lite"/>
    </source>
</evidence>
<dbReference type="PROSITE" id="PS00134">
    <property type="entry name" value="TRYPSIN_HIS"/>
    <property type="match status" value="1"/>
</dbReference>
<dbReference type="STRING" id="251221.gene:10760201"/>
<evidence type="ECO:0000313" key="5">
    <source>
        <dbReference type="Proteomes" id="UP000000557"/>
    </source>
</evidence>
<evidence type="ECO:0000256" key="3">
    <source>
        <dbReference type="SAM" id="SignalP"/>
    </source>
</evidence>
<dbReference type="InterPro" id="IPR018114">
    <property type="entry name" value="TRYPSIN_HIS"/>
</dbReference>
<feature type="signal peptide" evidence="3">
    <location>
        <begin position="1"/>
        <end position="33"/>
    </location>
</feature>
<dbReference type="PATRIC" id="fig|251221.4.peg.2725"/>
<dbReference type="eggNOG" id="COG3591">
    <property type="taxonomic scope" value="Bacteria"/>
</dbReference>
<dbReference type="AlphaFoldDB" id="Q7NH38"/>
<dbReference type="SUPFAM" id="SSF50494">
    <property type="entry name" value="Trypsin-like serine proteases"/>
    <property type="match status" value="1"/>
</dbReference>
<dbReference type="InterPro" id="IPR043504">
    <property type="entry name" value="Peptidase_S1_PA_chymotrypsin"/>
</dbReference>
<keyword evidence="1 3" id="KW-0732">Signal</keyword>
<dbReference type="RefSeq" id="WP_011142693.1">
    <property type="nucleotide sequence ID" value="NC_005125.1"/>
</dbReference>
<reference evidence="4 5" key="1">
    <citation type="journal article" date="2003" name="DNA Res.">
        <title>Complete genome structure of Gloeobacter violaceus PCC 7421, a cyanobacterium that lacks thylakoids.</title>
        <authorList>
            <person name="Nakamura Y."/>
            <person name="Kaneko T."/>
            <person name="Sato S."/>
            <person name="Mimuro M."/>
            <person name="Miyashita H."/>
            <person name="Tsuchiya T."/>
            <person name="Sasamoto S."/>
            <person name="Watanabe A."/>
            <person name="Kawashima K."/>
            <person name="Kishida Y."/>
            <person name="Kiyokawa C."/>
            <person name="Kohara M."/>
            <person name="Matsumoto M."/>
            <person name="Matsuno A."/>
            <person name="Nakazaki N."/>
            <person name="Shimpo S."/>
            <person name="Takeuchi C."/>
            <person name="Yamada M."/>
            <person name="Tabata S."/>
        </authorList>
    </citation>
    <scope>NUCLEOTIDE SEQUENCE [LARGE SCALE GENOMIC DNA]</scope>
    <source>
        <strain evidence="5">ATCC 29082 / PCC 7421</strain>
    </source>
</reference>
<proteinExistence type="predicted"/>
<dbReference type="OrthoDB" id="513782at2"/>
<dbReference type="Gene3D" id="2.40.10.10">
    <property type="entry name" value="Trypsin-like serine proteases"/>
    <property type="match status" value="2"/>
</dbReference>
<dbReference type="InParanoid" id="Q7NH38"/>
<dbReference type="PANTHER" id="PTHR15462:SF19">
    <property type="entry name" value="PEPTIDASE S1 DOMAIN-CONTAINING PROTEIN"/>
    <property type="match status" value="1"/>
</dbReference>
<evidence type="ECO:0000313" key="4">
    <source>
        <dbReference type="EMBL" id="BAC90640.1"/>
    </source>
</evidence>